<evidence type="ECO:0000313" key="9">
    <source>
        <dbReference type="Proteomes" id="UP000029072"/>
    </source>
</evidence>
<gene>
    <name evidence="8" type="ORF">BCAL_1920</name>
</gene>
<accession>A0A087A5C5</accession>
<feature type="transmembrane region" description="Helical" evidence="5">
    <location>
        <begin position="691"/>
        <end position="712"/>
    </location>
</feature>
<dbReference type="EMBL" id="JGYS01000012">
    <property type="protein sequence ID" value="KFI53975.1"/>
    <property type="molecule type" value="Genomic_DNA"/>
</dbReference>
<feature type="transmembrane region" description="Helical" evidence="5">
    <location>
        <begin position="577"/>
        <end position="601"/>
    </location>
</feature>
<dbReference type="InterPro" id="IPR013525">
    <property type="entry name" value="ABC2_TM"/>
</dbReference>
<keyword evidence="3 5" id="KW-1133">Transmembrane helix</keyword>
<dbReference type="PANTHER" id="PTHR43077">
    <property type="entry name" value="TRANSPORT PERMEASE YVFS-RELATED"/>
    <property type="match status" value="1"/>
</dbReference>
<dbReference type="GO" id="GO:0140359">
    <property type="term" value="F:ABC-type transporter activity"/>
    <property type="evidence" value="ECO:0007669"/>
    <property type="project" value="InterPro"/>
</dbReference>
<reference evidence="8 9" key="1">
    <citation type="submission" date="2014-03" db="EMBL/GenBank/DDBJ databases">
        <title>Genomics of Bifidobacteria.</title>
        <authorList>
            <person name="Ventura M."/>
            <person name="Milani C."/>
            <person name="Lugli G.A."/>
        </authorList>
    </citation>
    <scope>NUCLEOTIDE SEQUENCE [LARGE SCALE GENOMIC DNA]</scope>
    <source>
        <strain evidence="8 9">DSM 23973</strain>
    </source>
</reference>
<evidence type="ECO:0000256" key="1">
    <source>
        <dbReference type="ARBA" id="ARBA00004141"/>
    </source>
</evidence>
<feature type="transmembrane region" description="Helical" evidence="5">
    <location>
        <begin position="607"/>
        <end position="625"/>
    </location>
</feature>
<dbReference type="STRING" id="1437609.BCAL_1920"/>
<dbReference type="PANTHER" id="PTHR43077:SF10">
    <property type="entry name" value="TRANSPORT PERMEASE PROTEIN"/>
    <property type="match status" value="1"/>
</dbReference>
<dbReference type="Pfam" id="PF12698">
    <property type="entry name" value="ABC2_membrane_3"/>
    <property type="match status" value="1"/>
</dbReference>
<comment type="caution">
    <text evidence="8">The sequence shown here is derived from an EMBL/GenBank/DDBJ whole genome shotgun (WGS) entry which is preliminary data.</text>
</comment>
<dbReference type="NCBIfam" id="TIGR03061">
    <property type="entry name" value="pip_yhgE_Nterm"/>
    <property type="match status" value="1"/>
</dbReference>
<comment type="subcellular location">
    <subcellularLocation>
        <location evidence="1">Membrane</location>
        <topology evidence="1">Multi-pass membrane protein</topology>
    </subcellularLocation>
</comment>
<feature type="domain" description="DUF3533" evidence="6">
    <location>
        <begin position="36"/>
        <end position="180"/>
    </location>
</feature>
<evidence type="ECO:0000256" key="3">
    <source>
        <dbReference type="ARBA" id="ARBA00022989"/>
    </source>
</evidence>
<organism evidence="8 9">
    <name type="scientific">Bifidobacterium callitrichos DSM 23973</name>
    <dbReference type="NCBI Taxonomy" id="1437609"/>
    <lineage>
        <taxon>Bacteria</taxon>
        <taxon>Bacillati</taxon>
        <taxon>Actinomycetota</taxon>
        <taxon>Actinomycetes</taxon>
        <taxon>Bifidobacteriales</taxon>
        <taxon>Bifidobacteriaceae</taxon>
        <taxon>Bifidobacterium</taxon>
    </lineage>
</organism>
<dbReference type="eggNOG" id="COG1511">
    <property type="taxonomic scope" value="Bacteria"/>
</dbReference>
<dbReference type="Pfam" id="PF12051">
    <property type="entry name" value="DUF3533"/>
    <property type="match status" value="1"/>
</dbReference>
<dbReference type="OrthoDB" id="9811483at2"/>
<feature type="transmembrane region" description="Helical" evidence="5">
    <location>
        <begin position="525"/>
        <end position="546"/>
    </location>
</feature>
<evidence type="ECO:0000259" key="6">
    <source>
        <dbReference type="Pfam" id="PF12051"/>
    </source>
</evidence>
<name>A0A087A5C5_9BIFI</name>
<keyword evidence="4 5" id="KW-0472">Membrane</keyword>
<feature type="transmembrane region" description="Helical" evidence="5">
    <location>
        <begin position="20"/>
        <end position="44"/>
    </location>
</feature>
<feature type="domain" description="ABC-2 type transporter transmembrane" evidence="7">
    <location>
        <begin position="481"/>
        <end position="710"/>
    </location>
</feature>
<evidence type="ECO:0000259" key="7">
    <source>
        <dbReference type="Pfam" id="PF12698"/>
    </source>
</evidence>
<protein>
    <submittedName>
        <fullName evidence="8">Phage infection protein</fullName>
    </submittedName>
</protein>
<dbReference type="Gene3D" id="1.10.287.1490">
    <property type="match status" value="1"/>
</dbReference>
<dbReference type="RefSeq" id="WP_043167368.1">
    <property type="nucleotide sequence ID" value="NZ_JDUV01000026.1"/>
</dbReference>
<proteinExistence type="predicted"/>
<dbReference type="NCBIfam" id="TIGR03062">
    <property type="entry name" value="pip_yhgE_Cterm"/>
    <property type="match status" value="1"/>
</dbReference>
<dbReference type="Proteomes" id="UP000029072">
    <property type="component" value="Unassembled WGS sequence"/>
</dbReference>
<sequence>MRTMWRLFTGDVRRITSNIVSIIIVIGLTVIPGLFTWFNVAASWDPFSNLKNLKFAVASVDEGYESDLIPVRITIGDTVVNTLRANSQLDWTFTTKSDAIEGTKSGKYYAAIVIPKDFSSKMMTFFSSDAQSVKISYYENEKKNALAPNLTTEGASEVSTQINEMFAKTLTSTALSVASSLADDLSKPESKTALARFSANISEFSTTLGNTSSMIGDYASLTGSADALLADSAELIAGVGGSADAAGETLKSAKSGVDDVSGAMNDAANALSNALKASAASYGAVSDAADKLYASTATQAEDTAAALDTQAAHVGDQIAEYESIRADIASVQAALDERLQGLLDPTLDRLDTAIALQKTLQQRLSDAAKTVRDRSADSQARRAEIKKLAAQAKAAIEGVKSDFNASLQTQIDQIESSVNQATGALDTASAKLDGTLDELGTTVSGARKNLASVRTTLESVSAKLAKAGKELGSFNERLSKALDSGDMAMVKEVLGNDPEKLAGVLSAPVELKRKALFPVSNFGSALAPLYIILPLWVGALLMVVTLKTSVSRRVREELTERAGGVAPRPHQLFLGHYGVFGLIALMQSTFSLAGALLFIHVQSVHPMLFMLTGWVSSLVFSFFTYTMTVSFGNVGKAIGVLMLIVQISGSNAAYPLQMLPSWIGRISPLLPITHSVKALRAAIAGIYAMDYWWALGALLLFVPPLLLIGLLLRKPLVRFNRWYVEKVESTKVIA</sequence>
<feature type="transmembrane region" description="Helical" evidence="5">
    <location>
        <begin position="637"/>
        <end position="654"/>
    </location>
</feature>
<dbReference type="Gene3D" id="3.40.1710.10">
    <property type="entry name" value="abc type-2 transporter like domain"/>
    <property type="match status" value="1"/>
</dbReference>
<dbReference type="GO" id="GO:0016020">
    <property type="term" value="C:membrane"/>
    <property type="evidence" value="ECO:0007669"/>
    <property type="project" value="UniProtKB-SubCell"/>
</dbReference>
<dbReference type="AlphaFoldDB" id="A0A087A5C5"/>
<evidence type="ECO:0000313" key="8">
    <source>
        <dbReference type="EMBL" id="KFI53975.1"/>
    </source>
</evidence>
<dbReference type="InterPro" id="IPR022703">
    <property type="entry name" value="DUF3533"/>
</dbReference>
<evidence type="ECO:0000256" key="4">
    <source>
        <dbReference type="ARBA" id="ARBA00023136"/>
    </source>
</evidence>
<evidence type="ECO:0000256" key="2">
    <source>
        <dbReference type="ARBA" id="ARBA00022692"/>
    </source>
</evidence>
<dbReference type="InterPro" id="IPR051328">
    <property type="entry name" value="T7SS_ABC-Transporter"/>
</dbReference>
<dbReference type="InterPro" id="IPR017501">
    <property type="entry name" value="Phage_infect_YhgE_C"/>
</dbReference>
<keyword evidence="2 5" id="KW-0812">Transmembrane</keyword>
<dbReference type="InterPro" id="IPR017500">
    <property type="entry name" value="Phage_infect_YhgE_N"/>
</dbReference>
<evidence type="ECO:0000256" key="5">
    <source>
        <dbReference type="SAM" id="Phobius"/>
    </source>
</evidence>